<dbReference type="PANTHER" id="PTHR48106">
    <property type="entry name" value="QUINONE OXIDOREDUCTASE PIG3-RELATED"/>
    <property type="match status" value="1"/>
</dbReference>
<protein>
    <recommendedName>
        <fullName evidence="3">Alcohol dehydrogenase-like N-terminal domain-containing protein</fullName>
    </recommendedName>
</protein>
<keyword evidence="5" id="KW-1185">Reference proteome</keyword>
<name>A0ABP0V3Q5_9BRYO</name>
<dbReference type="Pfam" id="PF08240">
    <property type="entry name" value="ADH_N"/>
    <property type="match status" value="1"/>
</dbReference>
<reference evidence="4" key="1">
    <citation type="submission" date="2024-02" db="EMBL/GenBank/DDBJ databases">
        <authorList>
            <consortium name="ELIXIR-Norway"/>
            <consortium name="Elixir Norway"/>
        </authorList>
    </citation>
    <scope>NUCLEOTIDE SEQUENCE</scope>
</reference>
<dbReference type="InterPro" id="IPR013154">
    <property type="entry name" value="ADH-like_N"/>
</dbReference>
<dbReference type="SUPFAM" id="SSF50129">
    <property type="entry name" value="GroES-like"/>
    <property type="match status" value="1"/>
</dbReference>
<dbReference type="EMBL" id="OZ019901">
    <property type="protein sequence ID" value="CAK9237096.1"/>
    <property type="molecule type" value="Genomic_DNA"/>
</dbReference>
<sequence>MSNTAVEQQNYDAKDPFAGLALVTKPVPKAEPGHVVVRITLRPVNPADLFNISSNTLRIPGSEGFGIVHEVGEGVTAVAKGQRVVPFKSTEVARGGKVFLTG</sequence>
<gene>
    <name evidence="4" type="ORF">CSSPTR1EN2_LOCUS23496</name>
</gene>
<evidence type="ECO:0000256" key="1">
    <source>
        <dbReference type="ARBA" id="ARBA00022857"/>
    </source>
</evidence>
<evidence type="ECO:0000313" key="5">
    <source>
        <dbReference type="Proteomes" id="UP001497512"/>
    </source>
</evidence>
<dbReference type="InterPro" id="IPR011032">
    <property type="entry name" value="GroES-like_sf"/>
</dbReference>
<accession>A0ABP0V3Q5</accession>
<proteinExistence type="predicted"/>
<organism evidence="4 5">
    <name type="scientific">Sphagnum troendelagicum</name>
    <dbReference type="NCBI Taxonomy" id="128251"/>
    <lineage>
        <taxon>Eukaryota</taxon>
        <taxon>Viridiplantae</taxon>
        <taxon>Streptophyta</taxon>
        <taxon>Embryophyta</taxon>
        <taxon>Bryophyta</taxon>
        <taxon>Sphagnophytina</taxon>
        <taxon>Sphagnopsida</taxon>
        <taxon>Sphagnales</taxon>
        <taxon>Sphagnaceae</taxon>
        <taxon>Sphagnum</taxon>
    </lineage>
</organism>
<evidence type="ECO:0000313" key="4">
    <source>
        <dbReference type="EMBL" id="CAK9237096.1"/>
    </source>
</evidence>
<feature type="domain" description="Alcohol dehydrogenase-like N-terminal" evidence="3">
    <location>
        <begin position="32"/>
        <end position="86"/>
    </location>
</feature>
<evidence type="ECO:0000259" key="3">
    <source>
        <dbReference type="Pfam" id="PF08240"/>
    </source>
</evidence>
<dbReference type="Gene3D" id="3.90.180.10">
    <property type="entry name" value="Medium-chain alcohol dehydrogenases, catalytic domain"/>
    <property type="match status" value="1"/>
</dbReference>
<dbReference type="Proteomes" id="UP001497512">
    <property type="component" value="Chromosome 9"/>
</dbReference>
<evidence type="ECO:0000256" key="2">
    <source>
        <dbReference type="ARBA" id="ARBA00023002"/>
    </source>
</evidence>
<keyword evidence="2" id="KW-0560">Oxidoreductase</keyword>
<keyword evidence="1" id="KW-0521">NADP</keyword>
<dbReference type="PANTHER" id="PTHR48106:SF2">
    <property type="entry name" value="ZN2+-BINDING DEHYDROGENASE"/>
    <property type="match status" value="1"/>
</dbReference>